<reference evidence="2 3" key="1">
    <citation type="submission" date="2020-05" db="EMBL/GenBank/DDBJ databases">
        <title>Bremerella alba sp. nov., a novel planctomycete isolated from the surface of the macroalga Fucus spiralis.</title>
        <authorList>
            <person name="Godinho O."/>
            <person name="Botelho R."/>
            <person name="Albuquerque L."/>
            <person name="Wiegand S."/>
            <person name="Da Costa M.S."/>
            <person name="Lobo-Da-Cunha A."/>
            <person name="Jogler C."/>
            <person name="Lage O.M."/>
        </authorList>
    </citation>
    <scope>NUCLEOTIDE SEQUENCE [LARGE SCALE GENOMIC DNA]</scope>
    <source>
        <strain evidence="2 3">FF15</strain>
    </source>
</reference>
<dbReference type="InterPro" id="IPR058710">
    <property type="entry name" value="PEPCK_lobe_2"/>
</dbReference>
<dbReference type="GO" id="GO:0030585">
    <property type="term" value="F:phosphoenolpyruvate carboxykinase (diphosphate) activity"/>
    <property type="evidence" value="ECO:0007669"/>
    <property type="project" value="UniProtKB-EC"/>
</dbReference>
<proteinExistence type="predicted"/>
<dbReference type="Pfam" id="PF26300">
    <property type="entry name" value="PEPCK_PPi_lobe_2"/>
    <property type="match status" value="1"/>
</dbReference>
<keyword evidence="2" id="KW-0418">Kinase</keyword>
<dbReference type="EMBL" id="JABRWO010000009">
    <property type="protein sequence ID" value="MBA2116185.1"/>
    <property type="molecule type" value="Genomic_DNA"/>
</dbReference>
<dbReference type="AlphaFoldDB" id="A0A7V8V768"/>
<sequence>MTTGKFLGRIRPDNFLQAIPIHLVQRMDLRESLGIRQPGEVFDPKSERQELIRYINLQLIANELPPALDASDVEFAGLAKGLLANYHEKTRMLYDRPAPVDQRIEAFLERYFRDLKPSKPLRLPRKSLTLERHGVARELSIPVNRSSFKSELVESFRIANGVLHNPRNDRRTTKGTFHVTDGGLPIAGDKRVVPREVFMKMFQVAVNPPESDTLLPFTADQETAAHGIVSLLLRPIVCPEVPDVTPEKTMEVRFFAPGQLVSNLDFVETIFGNAGDPYISKNNAALDVEHWTGHTGCVILAPHLGTFTKKELGLPHWDDATERQRNDSMCWKEDSELYNDGMAFKLTCRDASGVVVTLIADNYYGYCKKEVKTQISYAANLYGDTEEEHAGGCLAYTSWNLGDEFKVNSQKYNGRTIDDVKQDYGDWIDFQPEGYGIDKLHPEVFYIPEDARATMLEQCIKWTRDGKEHSLPLLPNQYYIAPSGYKIRMEKHPAAPSWRLVGSTAEGVFCHKPCTVSGGGKSEISKSLIDYTLYGPIFVSDIEKDLDEVEAIFQKDYSNRWKADSPKRPDYTARPSRALLSADRTLGSVIKLLTPSVDYTDDYNAWLNTVPHHITSIVFIIKRLMLPEWGENWRDYFGVDIVNGAPGHELKVLNRHLVGTYLRVGFNKGNRWRTYKLRQDFMPSDKVQTEDDISASVIVPNAQLHNFEPQGDGISSKFTINCENRLFQRPDDAVHRGFDKKTEIDLAKPNNFVSNFEPLTKAYVDQMATHAVDFDAFTPPMKKFLNDFLESDSEYVVSSANPRLVNGVPTKNPRYLQTRPDLENPLPKYVSEMGARLYRKLKPSQPLYQPVGAVLCGRRNNPPDKEAGIRGLAVFGPIHYQELPELFMDFIASLTGKSPSTTGAGSEGALTKGPFNCLRPTADLNQALVGYILTGLGGFSTAAGHIGPNVRVDHDVSLLIPEVWCRLTPEERDPEFLIRQRMLERIEDFEHEGETIPGSRLGYRITRGFVRMFFGRVFDYPLSVFDESILKPESQDMEAYVDGIKHIAEVQQRVAKRYFEDGSIEEACPPLKALLAIMAEGNYEGKTVHDPEFRALFTRESLLESDWYKERLTTKQQRDIELWQRHIKSLEDFITESVYLEEDAKQELERRKQYVERQLAKVQAPEYLQSQIGAIGAQPM</sequence>
<gene>
    <name evidence="2" type="ORF">HOV93_33740</name>
</gene>
<dbReference type="EC" id="4.1.1.38" evidence="2"/>
<keyword evidence="2" id="KW-0456">Lyase</keyword>
<dbReference type="GO" id="GO:0016301">
    <property type="term" value="F:kinase activity"/>
    <property type="evidence" value="ECO:0007669"/>
    <property type="project" value="UniProtKB-KW"/>
</dbReference>
<keyword evidence="2" id="KW-0670">Pyruvate</keyword>
<organism evidence="2 3">
    <name type="scientific">Bremerella alba</name>
    <dbReference type="NCBI Taxonomy" id="980252"/>
    <lineage>
        <taxon>Bacteria</taxon>
        <taxon>Pseudomonadati</taxon>
        <taxon>Planctomycetota</taxon>
        <taxon>Planctomycetia</taxon>
        <taxon>Pirellulales</taxon>
        <taxon>Pirellulaceae</taxon>
        <taxon>Bremerella</taxon>
    </lineage>
</organism>
<dbReference type="Proteomes" id="UP000551616">
    <property type="component" value="Unassembled WGS sequence"/>
</dbReference>
<evidence type="ECO:0000259" key="1">
    <source>
        <dbReference type="Pfam" id="PF26300"/>
    </source>
</evidence>
<evidence type="ECO:0000313" key="3">
    <source>
        <dbReference type="Proteomes" id="UP000551616"/>
    </source>
</evidence>
<keyword evidence="3" id="KW-1185">Reference proteome</keyword>
<accession>A0A7V8V768</accession>
<evidence type="ECO:0000313" key="2">
    <source>
        <dbReference type="EMBL" id="MBA2116185.1"/>
    </source>
</evidence>
<protein>
    <submittedName>
        <fullName evidence="2">PPi-type phosphoenolpyruvate carboxykinase</fullName>
        <ecNumber evidence="2">4.1.1.38</ecNumber>
    </submittedName>
</protein>
<name>A0A7V8V768_9BACT</name>
<comment type="caution">
    <text evidence="2">The sequence shown here is derived from an EMBL/GenBank/DDBJ whole genome shotgun (WGS) entry which is preliminary data.</text>
</comment>
<feature type="domain" description="PPi-type phosphoenolpyruvate carboxykinase lobe 2" evidence="1">
    <location>
        <begin position="539"/>
        <end position="652"/>
    </location>
</feature>
<keyword evidence="2" id="KW-0808">Transferase</keyword>